<sequence>MTAEPTTPGTTPRTALDPAEAAVLLDAGAVLLPGSAQGDDVDTLTARTYTHPGLDDRAIVRLVPATLGDAEDLALDFLGLVRGAEPAEVGQVRRETLGFPAWALVNDPANGHHALALVRDIERLDRQARSKPGSAKEGFDALGTKLGRAVPHFLPTFYEQAARIFLGHENTTYAATFFGKAREAERVHNLRIEEARLRAVFLEFAFAGALTAKALKEYAKDLSRRLDPPAAWQQFRQLCVERCAAGMPPYAGLAEDCRAMIRAVGGGADAQGAEERALLVDLLPGPAIERAPLSFWKAFAKSLAVLAAERPEVRSRLLEIFPTPGSGEPADVDAYWIGLLAATGADSLLTTPGALESGKAAAWLSRWARHIRRGWRSRPRDAATVALAERMAPALIADGVSVDLASGNWRGEADPDLLDVCLAHGVQVTAPKPDASLDFGSWFEDTAPGRRDLAALGAAEVYGPVLKRSIGRLGAESNGRHVAAAAAQPVLKAAMHSWLEDRVAELETQAGLPGAQEVLSVLDPFRTVAADVHPGAVARVRAVDAAPILARTLRAGIPDELAWPALEDGLAALGFDPAEAAPGLAPGGPDLEVSEAWPALIVSTGSRVVVVGPQAVLLDHELRIPDKLDRYRKPRFRYIDGDLLVMWWTDNDSRAYWSSRPAEIFEPSGAGVPGRWGGDQGSISYPHPDGGRVTGARTMHAGDTEVAVRRPVMTDGRSHWVYDWNLSLSAWVEYDPATGTQGRASLPGPFAAVVEDPSAGSLMPGECQLLPMQPGLEDTPLGTDGNVLGRWVRIAQDTVTASYFGGEPVTMPIGDRQWDGRPRTYPMGVLKLPGGARPAIVSGSNSLDWYDGGIRLFDFPVERSGGDQAAGTRLLPGLSFWHAMRPRDEASSAVLRGITDADATALIAGAEAEYKAAQVEAVENEKTLIEPVPMDSVRAVLPGLAHPGLVAGAAGFARTAARLTRRLASFGTPPKTASAGNEPYRPEHGTDGVLVTCTEGFAERLAWQYRANSQGWGTLNQIRATAALLAPEADAADGPAATEAPATEAAATEAAATEAAATEAAAIEDLAAGSAGQAWTCTRVDTAVGSFDWTGGIGRSAPYLVRAASPFTAPEQREALLLLVEELAAEAFHRPGTLRRVILCAANREGTRVGEVHRRGDRTVVIVSGAGWGEDRKQHWLALDHDPSGQFAAVAHFATHDAHLVEYTEDREHILRLVAAIRASGPVAWRPEAAAAFAEATTARSAEALFLCAGLPGLTERLATEQRELLGLKAAELDVARDRMRALGGPLRELLAALVPADADSWWTEGHDVAAAAAVWNRHFGDVVRLPEDLATEATAARIGDSQLEPVLNPGTFACFTRTTVQRLDKDGTLTADDPAAVPAGQLIANCAAILRWLAYRLPYGHPLRASLPRAVAAMRTRLADPGLLLDCNLTWTDRGTYVSKALRESEGLAETGGADADGMLRIREAMVLTPWYGEIERVWLRPAALTGPDDPDLQLLAALSGSRADALEGVRTVLGDSLDRLLDAGADGPLGWAQDPSWSVPDLVAEVAKVHEIGADAAALYLQLLALPDPTDRNQARWTGWKPARLKAARAELGAGDLVVTAKRARAGRSLFLPGGWHEFKTALPLETWKDGLYPVADHYRLIPDRPVTDLFRSAWQRVQEGDAPGFEQLETRTTRRGRRR</sequence>
<name>A0AA41Q916_9ACTN</name>
<evidence type="ECO:0008006" key="3">
    <source>
        <dbReference type="Google" id="ProtNLM"/>
    </source>
</evidence>
<proteinExistence type="predicted"/>
<reference evidence="1" key="1">
    <citation type="submission" date="2022-01" db="EMBL/GenBank/DDBJ databases">
        <title>Genome-Based Taxonomic Classification of the Phylum Actinobacteria.</title>
        <authorList>
            <person name="Gao Y."/>
        </authorList>
    </citation>
    <scope>NUCLEOTIDE SEQUENCE</scope>
    <source>
        <strain evidence="1">KLBMP 8922</strain>
    </source>
</reference>
<protein>
    <recommendedName>
        <fullName evidence="3">DNA-binding protein</fullName>
    </recommendedName>
</protein>
<organism evidence="1 2">
    <name type="scientific">Yinghuangia soli</name>
    <dbReference type="NCBI Taxonomy" id="2908204"/>
    <lineage>
        <taxon>Bacteria</taxon>
        <taxon>Bacillati</taxon>
        <taxon>Actinomycetota</taxon>
        <taxon>Actinomycetes</taxon>
        <taxon>Kitasatosporales</taxon>
        <taxon>Streptomycetaceae</taxon>
        <taxon>Yinghuangia</taxon>
    </lineage>
</organism>
<keyword evidence="2" id="KW-1185">Reference proteome</keyword>
<dbReference type="RefSeq" id="WP_235057344.1">
    <property type="nucleotide sequence ID" value="NZ_JAKFHA010000035.1"/>
</dbReference>
<gene>
    <name evidence="1" type="ORF">LZ495_35895</name>
</gene>
<evidence type="ECO:0000313" key="2">
    <source>
        <dbReference type="Proteomes" id="UP001165378"/>
    </source>
</evidence>
<dbReference type="EMBL" id="JAKFHA010000035">
    <property type="protein sequence ID" value="MCF2532569.1"/>
    <property type="molecule type" value="Genomic_DNA"/>
</dbReference>
<dbReference type="Proteomes" id="UP001165378">
    <property type="component" value="Unassembled WGS sequence"/>
</dbReference>
<evidence type="ECO:0000313" key="1">
    <source>
        <dbReference type="EMBL" id="MCF2532569.1"/>
    </source>
</evidence>
<comment type="caution">
    <text evidence="1">The sequence shown here is derived from an EMBL/GenBank/DDBJ whole genome shotgun (WGS) entry which is preliminary data.</text>
</comment>
<accession>A0AA41Q916</accession>